<evidence type="ECO:0000313" key="4">
    <source>
        <dbReference type="Proteomes" id="UP000054321"/>
    </source>
</evidence>
<feature type="region of interest" description="Disordered" evidence="1">
    <location>
        <begin position="1"/>
        <end position="53"/>
    </location>
</feature>
<dbReference type="EMBL" id="KN832916">
    <property type="protein sequence ID" value="KIM92578.1"/>
    <property type="molecule type" value="Genomic_DNA"/>
</dbReference>
<feature type="domain" description="RGS" evidence="2">
    <location>
        <begin position="84"/>
        <end position="199"/>
    </location>
</feature>
<dbReference type="AlphaFoldDB" id="A0A0C3C166"/>
<name>A0A0C3C166_OIDMZ</name>
<accession>A0A0C3C166</accession>
<dbReference type="SUPFAM" id="SSF48097">
    <property type="entry name" value="Regulator of G-protein signaling, RGS"/>
    <property type="match status" value="1"/>
</dbReference>
<gene>
    <name evidence="3" type="ORF">OIDMADRAFT_173909</name>
</gene>
<reference evidence="3 4" key="1">
    <citation type="submission" date="2014-04" db="EMBL/GenBank/DDBJ databases">
        <authorList>
            <consortium name="DOE Joint Genome Institute"/>
            <person name="Kuo A."/>
            <person name="Martino E."/>
            <person name="Perotto S."/>
            <person name="Kohler A."/>
            <person name="Nagy L.G."/>
            <person name="Floudas D."/>
            <person name="Copeland A."/>
            <person name="Barry K.W."/>
            <person name="Cichocki N."/>
            <person name="Veneault-Fourrey C."/>
            <person name="LaButti K."/>
            <person name="Lindquist E.A."/>
            <person name="Lipzen A."/>
            <person name="Lundell T."/>
            <person name="Morin E."/>
            <person name="Murat C."/>
            <person name="Sun H."/>
            <person name="Tunlid A."/>
            <person name="Henrissat B."/>
            <person name="Grigoriev I.V."/>
            <person name="Hibbett D.S."/>
            <person name="Martin F."/>
            <person name="Nordberg H.P."/>
            <person name="Cantor M.N."/>
            <person name="Hua S.X."/>
        </authorList>
    </citation>
    <scope>NUCLEOTIDE SEQUENCE [LARGE SCALE GENOMIC DNA]</scope>
    <source>
        <strain evidence="3 4">Zn</strain>
    </source>
</reference>
<dbReference type="CDD" id="cd07440">
    <property type="entry name" value="RGS"/>
    <property type="match status" value="1"/>
</dbReference>
<dbReference type="InterPro" id="IPR016137">
    <property type="entry name" value="RGS"/>
</dbReference>
<evidence type="ECO:0000259" key="2">
    <source>
        <dbReference type="PROSITE" id="PS50132"/>
    </source>
</evidence>
<organism evidence="3 4">
    <name type="scientific">Oidiodendron maius (strain Zn)</name>
    <dbReference type="NCBI Taxonomy" id="913774"/>
    <lineage>
        <taxon>Eukaryota</taxon>
        <taxon>Fungi</taxon>
        <taxon>Dikarya</taxon>
        <taxon>Ascomycota</taxon>
        <taxon>Pezizomycotina</taxon>
        <taxon>Leotiomycetes</taxon>
        <taxon>Leotiomycetes incertae sedis</taxon>
        <taxon>Myxotrichaceae</taxon>
        <taxon>Oidiodendron</taxon>
    </lineage>
</organism>
<feature type="compositionally biased region" description="Polar residues" evidence="1">
    <location>
        <begin position="15"/>
        <end position="30"/>
    </location>
</feature>
<dbReference type="PROSITE" id="PS50132">
    <property type="entry name" value="RGS"/>
    <property type="match status" value="1"/>
</dbReference>
<sequence length="366" mass="39613">MRRSKDREPPAQPFPTYQSREASPSCSSALSDWDADDEGFMSSGDQVPSRPLSLSISGPYCPRRPTLQEVLANTAPPPWTLSAFTAYLSQNHCLETLEFTMDSKRYRDHYDNLAQAHNQLSPSRANEEADFIRMLWQKLLDAYITPNGPREVNLPSAVRDRLLSLDCRTAIPDPAELDPAAKIIFELMDESVLVPFLNSVAPTRAPESLSLWGSDELMGDIPMAASLEATGSGSDALSPPRGLSPRASHQSHLGRPGPSRLSTLAGPMSATSSAEAIDSMTDDSTDSPSPSGSALEPMTPPNTPPTSHVSFNSSPGSSRTVRAEGSSWRKMGEKLGWKKSRSNAGTSSSRYPLERGYSEESRGSGL</sequence>
<feature type="compositionally biased region" description="Basic and acidic residues" evidence="1">
    <location>
        <begin position="352"/>
        <end position="366"/>
    </location>
</feature>
<keyword evidence="4" id="KW-1185">Reference proteome</keyword>
<dbReference type="OrthoDB" id="10266999at2759"/>
<dbReference type="HOGENOM" id="CLU_037891_0_1_1"/>
<dbReference type="SMART" id="SM00315">
    <property type="entry name" value="RGS"/>
    <property type="match status" value="1"/>
</dbReference>
<dbReference type="PANTHER" id="PTHR10845:SF267">
    <property type="entry name" value="REGULATOR OF G PROTEIN SIGNALING DOMAIN PROTEIN (AFU_ORTHOLOGUE AFUA_6G06860)"/>
    <property type="match status" value="1"/>
</dbReference>
<dbReference type="InterPro" id="IPR044926">
    <property type="entry name" value="RGS_subdomain_2"/>
</dbReference>
<dbReference type="InterPro" id="IPR036305">
    <property type="entry name" value="RGS_sf"/>
</dbReference>
<dbReference type="InParanoid" id="A0A0C3C166"/>
<protein>
    <recommendedName>
        <fullName evidence="2">RGS domain-containing protein</fullName>
    </recommendedName>
</protein>
<dbReference type="PANTHER" id="PTHR10845">
    <property type="entry name" value="REGULATOR OF G PROTEIN SIGNALING"/>
    <property type="match status" value="1"/>
</dbReference>
<dbReference type="Gene3D" id="1.10.167.10">
    <property type="entry name" value="Regulator of G-protein Signalling 4, domain 2"/>
    <property type="match status" value="1"/>
</dbReference>
<dbReference type="Proteomes" id="UP000054321">
    <property type="component" value="Unassembled WGS sequence"/>
</dbReference>
<feature type="region of interest" description="Disordered" evidence="1">
    <location>
        <begin position="229"/>
        <end position="366"/>
    </location>
</feature>
<reference evidence="4" key="2">
    <citation type="submission" date="2015-01" db="EMBL/GenBank/DDBJ databases">
        <title>Evolutionary Origins and Diversification of the Mycorrhizal Mutualists.</title>
        <authorList>
            <consortium name="DOE Joint Genome Institute"/>
            <consortium name="Mycorrhizal Genomics Consortium"/>
            <person name="Kohler A."/>
            <person name="Kuo A."/>
            <person name="Nagy L.G."/>
            <person name="Floudas D."/>
            <person name="Copeland A."/>
            <person name="Barry K.W."/>
            <person name="Cichocki N."/>
            <person name="Veneault-Fourrey C."/>
            <person name="LaButti K."/>
            <person name="Lindquist E.A."/>
            <person name="Lipzen A."/>
            <person name="Lundell T."/>
            <person name="Morin E."/>
            <person name="Murat C."/>
            <person name="Riley R."/>
            <person name="Ohm R."/>
            <person name="Sun H."/>
            <person name="Tunlid A."/>
            <person name="Henrissat B."/>
            <person name="Grigoriev I.V."/>
            <person name="Hibbett D.S."/>
            <person name="Martin F."/>
        </authorList>
    </citation>
    <scope>NUCLEOTIDE SEQUENCE [LARGE SCALE GENOMIC DNA]</scope>
    <source>
        <strain evidence="4">Zn</strain>
    </source>
</reference>
<feature type="compositionally biased region" description="Polar residues" evidence="1">
    <location>
        <begin position="305"/>
        <end position="320"/>
    </location>
</feature>
<evidence type="ECO:0000256" key="1">
    <source>
        <dbReference type="SAM" id="MobiDB-lite"/>
    </source>
</evidence>
<evidence type="ECO:0000313" key="3">
    <source>
        <dbReference type="EMBL" id="KIM92578.1"/>
    </source>
</evidence>
<proteinExistence type="predicted"/>
<dbReference type="Pfam" id="PF00615">
    <property type="entry name" value="RGS"/>
    <property type="match status" value="1"/>
</dbReference>